<dbReference type="EMBL" id="MHQS01000006">
    <property type="protein sequence ID" value="OHA09095.1"/>
    <property type="molecule type" value="Genomic_DNA"/>
</dbReference>
<protein>
    <submittedName>
        <fullName evidence="1">Uncharacterized protein</fullName>
    </submittedName>
</protein>
<proteinExistence type="predicted"/>
<dbReference type="Proteomes" id="UP000176705">
    <property type="component" value="Unassembled WGS sequence"/>
</dbReference>
<organism evidence="1 2">
    <name type="scientific">Candidatus Sungbacteria bacterium RIFCSPLOWO2_01_FULL_59_16</name>
    <dbReference type="NCBI Taxonomy" id="1802280"/>
    <lineage>
        <taxon>Bacteria</taxon>
        <taxon>Candidatus Sungiibacteriota</taxon>
    </lineage>
</organism>
<name>A0A1G2LBT3_9BACT</name>
<comment type="caution">
    <text evidence="1">The sequence shown here is derived from an EMBL/GenBank/DDBJ whole genome shotgun (WGS) entry which is preliminary data.</text>
</comment>
<evidence type="ECO:0000313" key="2">
    <source>
        <dbReference type="Proteomes" id="UP000176705"/>
    </source>
</evidence>
<reference evidence="1 2" key="1">
    <citation type="journal article" date="2016" name="Nat. Commun.">
        <title>Thousands of microbial genomes shed light on interconnected biogeochemical processes in an aquifer system.</title>
        <authorList>
            <person name="Anantharaman K."/>
            <person name="Brown C.T."/>
            <person name="Hug L.A."/>
            <person name="Sharon I."/>
            <person name="Castelle C.J."/>
            <person name="Probst A.J."/>
            <person name="Thomas B.C."/>
            <person name="Singh A."/>
            <person name="Wilkins M.J."/>
            <person name="Karaoz U."/>
            <person name="Brodie E.L."/>
            <person name="Williams K.H."/>
            <person name="Hubbard S.S."/>
            <person name="Banfield J.F."/>
        </authorList>
    </citation>
    <scope>NUCLEOTIDE SEQUENCE [LARGE SCALE GENOMIC DNA]</scope>
</reference>
<gene>
    <name evidence="1" type="ORF">A3B37_00945</name>
</gene>
<sequence length="268" mass="29369">MKDGTLKQASKILSLFEDTPSDQVQAILASGLLADLRDGNVAAVSRDEFRRLLELLPLNPPLLEPIGTVGIAATGAFVARERFAIDASRKAKVKISYLGDNFEAWFLDKVEASAQGVMLRYARLIRSAPDEEIRREIGAEHEETTLAAIYALMERQPNGESGVLLTDGRANIFYVRGATGTLRAVYARWDGDGWLMSACSVSDPNRWNDGNRVFSRNSCVSPAPLLWSGSFVLESLYPAAEHPANFGQLFGKCDILAVIYCPQFPGDL</sequence>
<accession>A0A1G2LBT3</accession>
<evidence type="ECO:0000313" key="1">
    <source>
        <dbReference type="EMBL" id="OHA09095.1"/>
    </source>
</evidence>
<dbReference type="AlphaFoldDB" id="A0A1G2LBT3"/>